<dbReference type="SUPFAM" id="SSF141729">
    <property type="entry name" value="FimD N-terminal domain-like"/>
    <property type="match status" value="1"/>
</dbReference>
<dbReference type="InterPro" id="IPR042186">
    <property type="entry name" value="FimD_plug_dom"/>
</dbReference>
<evidence type="ECO:0000256" key="7">
    <source>
        <dbReference type="ARBA" id="ARBA00022729"/>
    </source>
</evidence>
<dbReference type="eggNOG" id="COG3188">
    <property type="taxonomic scope" value="Bacteria"/>
</dbReference>
<dbReference type="InterPro" id="IPR025885">
    <property type="entry name" value="PapC_N"/>
</dbReference>
<gene>
    <name evidence="14" type="primary">etfC</name>
    <name evidence="14" type="ordered locus">ETA_33330</name>
</gene>
<feature type="signal peptide" evidence="11">
    <location>
        <begin position="1"/>
        <end position="38"/>
    </location>
</feature>
<keyword evidence="4" id="KW-1134">Transmembrane beta strand</keyword>
<organism evidence="14 15">
    <name type="scientific">Erwinia tasmaniensis (strain DSM 17950 / CFBP 7177 / CIP 109463 / NCPPB 4357 / Et1/99)</name>
    <dbReference type="NCBI Taxonomy" id="465817"/>
    <lineage>
        <taxon>Bacteria</taxon>
        <taxon>Pseudomonadati</taxon>
        <taxon>Pseudomonadota</taxon>
        <taxon>Gammaproteobacteria</taxon>
        <taxon>Enterobacterales</taxon>
        <taxon>Erwiniaceae</taxon>
        <taxon>Erwinia</taxon>
    </lineage>
</organism>
<evidence type="ECO:0000256" key="9">
    <source>
        <dbReference type="ARBA" id="ARBA00023237"/>
    </source>
</evidence>
<comment type="subcellular location">
    <subcellularLocation>
        <location evidence="1 10">Cell outer membrane</location>
        <topology evidence="1 10">Multi-pass membrane protein</topology>
    </subcellularLocation>
</comment>
<keyword evidence="15" id="KW-1185">Reference proteome</keyword>
<dbReference type="GO" id="GO:0015473">
    <property type="term" value="F:fimbrial usher porin activity"/>
    <property type="evidence" value="ECO:0007669"/>
    <property type="project" value="InterPro"/>
</dbReference>
<dbReference type="KEGG" id="eta:ETA_33330"/>
<dbReference type="InterPro" id="IPR043142">
    <property type="entry name" value="PapC-like_C_sf"/>
</dbReference>
<dbReference type="Gene3D" id="3.10.20.410">
    <property type="match status" value="1"/>
</dbReference>
<evidence type="ECO:0000256" key="4">
    <source>
        <dbReference type="ARBA" id="ARBA00022452"/>
    </source>
</evidence>
<evidence type="ECO:0000313" key="15">
    <source>
        <dbReference type="Proteomes" id="UP000001726"/>
    </source>
</evidence>
<evidence type="ECO:0000256" key="6">
    <source>
        <dbReference type="ARBA" id="ARBA00022692"/>
    </source>
</evidence>
<dbReference type="Pfam" id="PF13954">
    <property type="entry name" value="PapC_N"/>
    <property type="match status" value="1"/>
</dbReference>
<evidence type="ECO:0000256" key="8">
    <source>
        <dbReference type="ARBA" id="ARBA00023136"/>
    </source>
</evidence>
<feature type="domain" description="PapC N-terminal" evidence="13">
    <location>
        <begin position="41"/>
        <end position="178"/>
    </location>
</feature>
<evidence type="ECO:0000256" key="10">
    <source>
        <dbReference type="RuleBase" id="RU003884"/>
    </source>
</evidence>
<dbReference type="InterPro" id="IPR000015">
    <property type="entry name" value="Fimb_usher"/>
</dbReference>
<evidence type="ECO:0000256" key="3">
    <source>
        <dbReference type="ARBA" id="ARBA00022448"/>
    </source>
</evidence>
<dbReference type="FunFam" id="2.60.40.3110:FF:000001">
    <property type="entry name" value="Putative fimbrial outer membrane usher"/>
    <property type="match status" value="1"/>
</dbReference>
<comment type="similarity">
    <text evidence="2 10">Belongs to the fimbrial export usher family.</text>
</comment>
<dbReference type="GO" id="GO:0009279">
    <property type="term" value="C:cell outer membrane"/>
    <property type="evidence" value="ECO:0007669"/>
    <property type="project" value="UniProtKB-SubCell"/>
</dbReference>
<dbReference type="Pfam" id="PF00577">
    <property type="entry name" value="Usher"/>
    <property type="match status" value="1"/>
</dbReference>
<feature type="domain" description="PapC-like C-terminal" evidence="12">
    <location>
        <begin position="780"/>
        <end position="840"/>
    </location>
</feature>
<keyword evidence="3 10" id="KW-0813">Transport</keyword>
<evidence type="ECO:0000256" key="2">
    <source>
        <dbReference type="ARBA" id="ARBA00008064"/>
    </source>
</evidence>
<dbReference type="InterPro" id="IPR025949">
    <property type="entry name" value="PapC-like_C"/>
</dbReference>
<keyword evidence="8 10" id="KW-0472">Membrane</keyword>
<keyword evidence="7 11" id="KW-0732">Signal</keyword>
<dbReference type="Proteomes" id="UP000001726">
    <property type="component" value="Chromosome"/>
</dbReference>
<dbReference type="Gene3D" id="2.60.40.2070">
    <property type="match status" value="1"/>
</dbReference>
<dbReference type="Gene3D" id="2.60.40.3110">
    <property type="match status" value="1"/>
</dbReference>
<evidence type="ECO:0000259" key="13">
    <source>
        <dbReference type="Pfam" id="PF13954"/>
    </source>
</evidence>
<evidence type="ECO:0000256" key="11">
    <source>
        <dbReference type="SAM" id="SignalP"/>
    </source>
</evidence>
<protein>
    <submittedName>
        <fullName evidence="14">Fimbrial usher protein</fullName>
    </submittedName>
</protein>
<evidence type="ECO:0000259" key="12">
    <source>
        <dbReference type="Pfam" id="PF13953"/>
    </source>
</evidence>
<proteinExistence type="inferred from homology"/>
<accession>B2VHG8</accession>
<keyword evidence="6 10" id="KW-0812">Transmembrane</keyword>
<reference evidence="14 15" key="1">
    <citation type="journal article" date="2008" name="Environ. Microbiol.">
        <title>The genome of Erwinia tasmaniensis strain Et1/99, a non-pathogenic bacterium in the genus Erwinia.</title>
        <authorList>
            <person name="Kube M."/>
            <person name="Migdoll A.M."/>
            <person name="Mueller I."/>
            <person name="Kuhl H."/>
            <person name="Beck A."/>
            <person name="Reinhardt R."/>
            <person name="Geider K."/>
        </authorList>
    </citation>
    <scope>NUCLEOTIDE SEQUENCE [LARGE SCALE GENOMIC DNA]</scope>
    <source>
        <strain evidence="15">DSM 17950 / CFBP 7177 / CIP 109463 / NCPPB 4357 / Et1/99</strain>
    </source>
</reference>
<evidence type="ECO:0000256" key="1">
    <source>
        <dbReference type="ARBA" id="ARBA00004571"/>
    </source>
</evidence>
<dbReference type="InterPro" id="IPR037224">
    <property type="entry name" value="PapC_N_sf"/>
</dbReference>
<dbReference type="HOGENOM" id="CLU_009120_3_1_6"/>
<dbReference type="PANTHER" id="PTHR30451:SF21">
    <property type="entry name" value="FIMBRIAL USHER DOMAIN-CONTAINING PROTEIN YDET-RELATED"/>
    <property type="match status" value="1"/>
</dbReference>
<evidence type="ECO:0000256" key="5">
    <source>
        <dbReference type="ARBA" id="ARBA00022558"/>
    </source>
</evidence>
<dbReference type="PROSITE" id="PS01151">
    <property type="entry name" value="FIMBRIAL_USHER"/>
    <property type="match status" value="1"/>
</dbReference>
<dbReference type="GO" id="GO:0009297">
    <property type="term" value="P:pilus assembly"/>
    <property type="evidence" value="ECO:0007669"/>
    <property type="project" value="InterPro"/>
</dbReference>
<keyword evidence="5 10" id="KW-1029">Fimbrium biogenesis</keyword>
<evidence type="ECO:0000313" key="14">
    <source>
        <dbReference type="EMBL" id="CAO98379.1"/>
    </source>
</evidence>
<dbReference type="STRING" id="465817.ETA_33330"/>
<dbReference type="InterPro" id="IPR018030">
    <property type="entry name" value="Fimbrial_membr_usher_CS"/>
</dbReference>
<keyword evidence="9 10" id="KW-0998">Cell outer membrane</keyword>
<dbReference type="AlphaFoldDB" id="B2VHG8"/>
<name>B2VHG8_ERWT9</name>
<dbReference type="Gene3D" id="2.60.40.2610">
    <property type="entry name" value="Outer membrane usher protein FimD, plug domain"/>
    <property type="match status" value="1"/>
</dbReference>
<dbReference type="EMBL" id="CU468135">
    <property type="protein sequence ID" value="CAO98379.1"/>
    <property type="molecule type" value="Genomic_DNA"/>
</dbReference>
<dbReference type="Pfam" id="PF13953">
    <property type="entry name" value="PapC_C"/>
    <property type="match status" value="1"/>
</dbReference>
<dbReference type="PANTHER" id="PTHR30451">
    <property type="entry name" value="OUTER MEMBRANE USHER PROTEIN"/>
    <property type="match status" value="1"/>
</dbReference>
<feature type="chain" id="PRO_5002784199" evidence="11">
    <location>
        <begin position="39"/>
        <end position="862"/>
    </location>
</feature>
<sequence>MWFAVKNDVAAGRRSMRSRLLQASVSMLLLLGISSASAEETFNTSFIHGDPSAVSTLANGDDILPGSYPFDIYLNGQRVDHKAVDFRKISPEKPIQVCISARDYLAYGVQLDESEGTASDCYDLARHLDGAKLSYDASVQKVDILVPQIYLVPVAQGSLSPRLYDHGINAGFINYNFSGSNNRSRTSGLNSNSNYYFLSTNSGLNLGQWRLRNNANWQQQSGKSRWRPIASWAETDIIPWRSRFQLGQRSTSNAVFDSFQFRGVQLSSVTDLLPDSLRGYAPVIRGIARTSARIEVRQNGYTVYSTNVAPGPFVLNDIYPTTSSGDLQVTVFEADGAKQNFSVPFSSVTHMLREGIWDYALTAGKYQDGTTNYQPRFIQGTLSRGLSHDLTPYGGLLVAEHYRSGVLGVGKSLGVLGAASFDTAWSDTELFNGDRQQGASFRFLYSKSLNALGTQLQVAGYRYSTSGYYDFSDMVSERSSYENGRYRNEYSDNTQPAQGVPGWAEDRRKVYYTDRYNNKRQRLELTLNQHIGPVSLYSSVTNQTYWGSGNRDQTFQVGMNSVVKEISYGLFLQDTRSNYGQKDRNITFTLSMPFTVFSDRQITANMNLSHSKQSGDSYNTGVSGTLLDDNRLNYYLQTGHSRSGGQTSTGDVGYMGSMGNAEVGYTQSETYQQGTLNLSGGALAHGGGITLSQPLQNTIVLVEAKNARGVRLENQPGVAIDRAGYAVMTSAMAYRHNRVALRTEDIGAGLDVPLAAKDVVPTYGAISKVAFETRSGQSLLIHLQGTEERSPAIGAAVFNVTGSNVGTVGTNGSTFVSGVNSDERLQIKWGESAAETCWVTLPAIEIRQTVGYQELNLPCRTQ</sequence>